<dbReference type="GO" id="GO:0000149">
    <property type="term" value="F:SNARE binding"/>
    <property type="evidence" value="ECO:0007669"/>
    <property type="project" value="TreeGrafter"/>
</dbReference>
<name>R4V148_COPFO</name>
<evidence type="ECO:0000256" key="3">
    <source>
        <dbReference type="ARBA" id="ARBA00022775"/>
    </source>
</evidence>
<comment type="subcellular location">
    <subcellularLocation>
        <location evidence="1">Membrane</location>
        <topology evidence="1">Single-pass type IV membrane protein</topology>
    </subcellularLocation>
</comment>
<dbReference type="InParanoid" id="R4V148"/>
<dbReference type="PROSITE" id="PS50192">
    <property type="entry name" value="T_SNARE"/>
    <property type="match status" value="1"/>
</dbReference>
<dbReference type="PROSITE" id="PS00914">
    <property type="entry name" value="SYNTAXIN"/>
    <property type="match status" value="1"/>
</dbReference>
<dbReference type="InterPro" id="IPR006012">
    <property type="entry name" value="Syntaxin/epimorphin_CS"/>
</dbReference>
<accession>R4V148</accession>
<gene>
    <name evidence="7" type="ORF">Cfor_09761</name>
</gene>
<dbReference type="PANTHER" id="PTHR19957">
    <property type="entry name" value="SYNTAXIN"/>
    <property type="match status" value="1"/>
</dbReference>
<dbReference type="FunCoup" id="R4V148">
    <property type="interactions" value="278"/>
</dbReference>
<reference evidence="6" key="1">
    <citation type="submission" date="2013-02" db="EMBL/GenBank/DDBJ databases">
        <title>Immune-Related transcriptome of Coptotermes formosanus Shiraki workers: the defense mechanism.</title>
        <authorList>
            <person name="Hussain A."/>
            <person name="Li Y.F."/>
            <person name="Cheng Y."/>
            <person name="Liu Y."/>
            <person name="Chen C.C."/>
            <person name="Wen S.Y."/>
        </authorList>
    </citation>
    <scope>NUCLEOTIDE SEQUENCE</scope>
</reference>
<feature type="domain" description="T-SNARE coiled-coil homology" evidence="5">
    <location>
        <begin position="185"/>
        <end position="247"/>
    </location>
</feature>
<evidence type="ECO:0000259" key="5">
    <source>
        <dbReference type="PROSITE" id="PS50192"/>
    </source>
</evidence>
<dbReference type="GO" id="GO:0005484">
    <property type="term" value="F:SNAP receptor activity"/>
    <property type="evidence" value="ECO:0007669"/>
    <property type="project" value="InterPro"/>
</dbReference>
<evidence type="ECO:0000313" key="7">
    <source>
        <dbReference type="EMBL" id="GFG29252.1"/>
    </source>
</evidence>
<keyword evidence="8" id="KW-1185">Reference proteome</keyword>
<dbReference type="Pfam" id="PF14523">
    <property type="entry name" value="Syntaxin_2"/>
    <property type="match status" value="1"/>
</dbReference>
<dbReference type="OrthoDB" id="75754at2759"/>
<dbReference type="CDD" id="cd15847">
    <property type="entry name" value="SNARE_syntaxin7_like"/>
    <property type="match status" value="1"/>
</dbReference>
<dbReference type="EMBL" id="KC571868">
    <property type="protein sequence ID" value="AGM32367.1"/>
    <property type="molecule type" value="mRNA"/>
</dbReference>
<keyword evidence="3" id="KW-0532">Neurotransmitter transport</keyword>
<keyword evidence="3" id="KW-0813">Transport</keyword>
<evidence type="ECO:0000256" key="1">
    <source>
        <dbReference type="ARBA" id="ARBA00004211"/>
    </source>
</evidence>
<proteinExistence type="evidence at transcript level"/>
<dbReference type="PANTHER" id="PTHR19957:SF38">
    <property type="entry name" value="LD27581P"/>
    <property type="match status" value="1"/>
</dbReference>
<dbReference type="SUPFAM" id="SSF47661">
    <property type="entry name" value="t-snare proteins"/>
    <property type="match status" value="1"/>
</dbReference>
<dbReference type="Gene3D" id="1.20.5.110">
    <property type="match status" value="1"/>
</dbReference>
<dbReference type="GO" id="GO:0012505">
    <property type="term" value="C:endomembrane system"/>
    <property type="evidence" value="ECO:0007669"/>
    <property type="project" value="TreeGrafter"/>
</dbReference>
<dbReference type="GO" id="GO:0006836">
    <property type="term" value="P:neurotransmitter transport"/>
    <property type="evidence" value="ECO:0007669"/>
    <property type="project" value="UniProtKB-KW"/>
</dbReference>
<reference evidence="8" key="3">
    <citation type="submission" date="2020-01" db="EMBL/GenBank/DDBJ databases">
        <title>Draft genome sequence of the Termite Coptotermes fromosanus.</title>
        <authorList>
            <person name="Itakura S."/>
            <person name="Yosikawa Y."/>
            <person name="Umezawa K."/>
        </authorList>
    </citation>
    <scope>NUCLEOTIDE SEQUENCE [LARGE SCALE GENOMIC DNA]</scope>
</reference>
<dbReference type="AlphaFoldDB" id="R4V148"/>
<reference evidence="7" key="2">
    <citation type="journal article" date="2020" name="J. Asia-Pac. Entomol.">
        <title>Draft genome sequence of the termite, Coptotermes formosanus: Genetic insights into the pyruvate dehydrogenase complex of the termite.</title>
        <authorList>
            <person name="Itakura S."/>
            <person name="Yosikawa Y."/>
            <person name="Togami Y."/>
            <person name="Umezawa K."/>
        </authorList>
    </citation>
    <scope>NUCLEOTIDE SEQUENCE</scope>
    <source>
        <tissue evidence="7">Head</tissue>
    </source>
</reference>
<dbReference type="InterPro" id="IPR000727">
    <property type="entry name" value="T_SNARE_dom"/>
</dbReference>
<comment type="similarity">
    <text evidence="2">Belongs to the syntaxin family.</text>
</comment>
<organism evidence="6">
    <name type="scientific">Coptotermes formosanus</name>
    <name type="common">Formosan subterranean termite</name>
    <dbReference type="NCBI Taxonomy" id="36987"/>
    <lineage>
        <taxon>Eukaryota</taxon>
        <taxon>Metazoa</taxon>
        <taxon>Ecdysozoa</taxon>
        <taxon>Arthropoda</taxon>
        <taxon>Hexapoda</taxon>
        <taxon>Insecta</taxon>
        <taxon>Pterygota</taxon>
        <taxon>Neoptera</taxon>
        <taxon>Polyneoptera</taxon>
        <taxon>Dictyoptera</taxon>
        <taxon>Blattodea</taxon>
        <taxon>Blattoidea</taxon>
        <taxon>Termitoidae</taxon>
        <taxon>Rhinotermitidae</taxon>
        <taxon>Coptotermes</taxon>
    </lineage>
</organism>
<dbReference type="SMART" id="SM00397">
    <property type="entry name" value="t_SNARE"/>
    <property type="match status" value="1"/>
</dbReference>
<dbReference type="Pfam" id="PF05739">
    <property type="entry name" value="SNARE"/>
    <property type="match status" value="1"/>
</dbReference>
<dbReference type="GO" id="GO:0031201">
    <property type="term" value="C:SNARE complex"/>
    <property type="evidence" value="ECO:0007669"/>
    <property type="project" value="TreeGrafter"/>
</dbReference>
<dbReference type="InterPro" id="IPR006011">
    <property type="entry name" value="Syntaxin_N"/>
</dbReference>
<evidence type="ECO:0000256" key="4">
    <source>
        <dbReference type="SAM" id="Phobius"/>
    </source>
</evidence>
<evidence type="ECO:0000313" key="6">
    <source>
        <dbReference type="EMBL" id="AGM32367.1"/>
    </source>
</evidence>
<evidence type="ECO:0000256" key="2">
    <source>
        <dbReference type="ARBA" id="ARBA00009063"/>
    </source>
</evidence>
<sequence length="282" mass="32090">MSGGFEPQKNYGATGNSVPNVGFLGLQFSPTELYNLSENITTNINTIIKSWKNLEQAVKNIGTDKDNQGLRDKVHVTQLSCNQIVSQTAKDLQRLTVVVRKGDKQQKLQAEKLTGDFRDAVQCYSRLQKQVAEKMKTRLLSRQTPGITSEYNDDEVDGDEEHRLTEEAEKIAAQKSLQRELEFEQEMLLEREQRIQQIEGDILDVNEIMRELGAMIHEQGENINSIENNIENVHGNVELGQQELQKAAEYQIKHRKKMLFLIAVAVIIGIILTVIIVTQFKR</sequence>
<keyword evidence="4" id="KW-0472">Membrane</keyword>
<dbReference type="GO" id="GO:0006906">
    <property type="term" value="P:vesicle fusion"/>
    <property type="evidence" value="ECO:0007669"/>
    <property type="project" value="TreeGrafter"/>
</dbReference>
<evidence type="ECO:0000313" key="8">
    <source>
        <dbReference type="Proteomes" id="UP000502823"/>
    </source>
</evidence>
<dbReference type="InterPro" id="IPR045242">
    <property type="entry name" value="Syntaxin"/>
</dbReference>
<feature type="transmembrane region" description="Helical" evidence="4">
    <location>
        <begin position="259"/>
        <end position="280"/>
    </location>
</feature>
<dbReference type="Gene3D" id="1.20.58.70">
    <property type="match status" value="1"/>
</dbReference>
<protein>
    <submittedName>
        <fullName evidence="6">Syntaxin-12</fullName>
    </submittedName>
</protein>
<dbReference type="GO" id="GO:0006886">
    <property type="term" value="P:intracellular protein transport"/>
    <property type="evidence" value="ECO:0007669"/>
    <property type="project" value="InterPro"/>
</dbReference>
<dbReference type="Proteomes" id="UP000502823">
    <property type="component" value="Unassembled WGS sequence"/>
</dbReference>
<keyword evidence="4" id="KW-0812">Transmembrane</keyword>
<dbReference type="EMBL" id="BLKM01000120">
    <property type="protein sequence ID" value="GFG29252.1"/>
    <property type="molecule type" value="Genomic_DNA"/>
</dbReference>
<dbReference type="GO" id="GO:0048278">
    <property type="term" value="P:vesicle docking"/>
    <property type="evidence" value="ECO:0007669"/>
    <property type="project" value="TreeGrafter"/>
</dbReference>
<keyword evidence="4" id="KW-1133">Transmembrane helix</keyword>
<dbReference type="InterPro" id="IPR010989">
    <property type="entry name" value="SNARE"/>
</dbReference>